<organism evidence="3 4">
    <name type="scientific">Rehaibacterium terrae</name>
    <dbReference type="NCBI Taxonomy" id="1341696"/>
    <lineage>
        <taxon>Bacteria</taxon>
        <taxon>Pseudomonadati</taxon>
        <taxon>Pseudomonadota</taxon>
        <taxon>Gammaproteobacteria</taxon>
        <taxon>Lysobacterales</taxon>
        <taxon>Lysobacteraceae</taxon>
        <taxon>Rehaibacterium</taxon>
    </lineage>
</organism>
<feature type="region of interest" description="Disordered" evidence="1">
    <location>
        <begin position="535"/>
        <end position="558"/>
    </location>
</feature>
<proteinExistence type="predicted"/>
<reference evidence="3 4" key="1">
    <citation type="submission" date="2020-08" db="EMBL/GenBank/DDBJ databases">
        <title>Genomic Encyclopedia of Type Strains, Phase IV (KMG-IV): sequencing the most valuable type-strain genomes for metagenomic binning, comparative biology and taxonomic classification.</title>
        <authorList>
            <person name="Goeker M."/>
        </authorList>
    </citation>
    <scope>NUCLEOTIDE SEQUENCE [LARGE SCALE GENOMIC DNA]</scope>
    <source>
        <strain evidence="3 4">DSM 25897</strain>
    </source>
</reference>
<evidence type="ECO:0000256" key="1">
    <source>
        <dbReference type="SAM" id="MobiDB-lite"/>
    </source>
</evidence>
<evidence type="ECO:0000313" key="3">
    <source>
        <dbReference type="EMBL" id="MBB5016086.1"/>
    </source>
</evidence>
<evidence type="ECO:0008006" key="5">
    <source>
        <dbReference type="Google" id="ProtNLM"/>
    </source>
</evidence>
<evidence type="ECO:0000256" key="2">
    <source>
        <dbReference type="SAM" id="SignalP"/>
    </source>
</evidence>
<dbReference type="PANTHER" id="PTHR40940">
    <property type="entry name" value="PROTEIN BATD-RELATED"/>
    <property type="match status" value="1"/>
</dbReference>
<dbReference type="Pfam" id="PF13584">
    <property type="entry name" value="BatD"/>
    <property type="match status" value="1"/>
</dbReference>
<name>A0A7W7Y0Z3_9GAMM</name>
<dbReference type="InterPro" id="IPR025738">
    <property type="entry name" value="BatD"/>
</dbReference>
<dbReference type="RefSeq" id="WP_183948758.1">
    <property type="nucleotide sequence ID" value="NZ_JACHHX010000014.1"/>
</dbReference>
<dbReference type="EMBL" id="JACHHX010000014">
    <property type="protein sequence ID" value="MBB5016086.1"/>
    <property type="molecule type" value="Genomic_DNA"/>
</dbReference>
<keyword evidence="2" id="KW-0732">Signal</keyword>
<feature type="signal peptide" evidence="2">
    <location>
        <begin position="1"/>
        <end position="24"/>
    </location>
</feature>
<dbReference type="PANTHER" id="PTHR40940:SF1">
    <property type="entry name" value="PROTEIN BATD"/>
    <property type="match status" value="1"/>
</dbReference>
<protein>
    <recommendedName>
        <fullName evidence="5">Protein BatD</fullName>
    </recommendedName>
</protein>
<evidence type="ECO:0000313" key="4">
    <source>
        <dbReference type="Proteomes" id="UP000519004"/>
    </source>
</evidence>
<gene>
    <name evidence="3" type="ORF">HNQ58_001996</name>
</gene>
<feature type="chain" id="PRO_5031297100" description="Protein BatD" evidence="2">
    <location>
        <begin position="25"/>
        <end position="558"/>
    </location>
</feature>
<dbReference type="PROSITE" id="PS51257">
    <property type="entry name" value="PROKAR_LIPOPROTEIN"/>
    <property type="match status" value="1"/>
</dbReference>
<sequence>MKRSLFPTLSLALACLLLSIDATGATPRAWLDRDRIELGETVTLNIEVTDSMARPDFSPLAADFDIRGSSSRSEASIANGRAVTRALWAVALEPRRIGELTIPPIAVGSDRTAPLTLTVTAPRPRSAAAGDPVFLETEIETTTPYVQQAVVYTVRLHYTVTLLEGQLDAPEPAGAVLRRLGEDSNYVRVLDGIRYTVVERRYVLIPERSGALELPPARFRGRTLGGAGSRFGTGQILNALGEPFVLEVRPRPPAAARPWLPARRIELRFEDAPDTARAGEPFTLTVRAEAEGITAEQFPEIALPAIDGVQIYPEAPAVRERVRDGRPVVEWTRRFAVVAARPGTLAIPAFGIDWWDVEHDRAARAELPALRIALQPGIGVPVATHAPPTAAVPAAEPTDAPRTDAPASAIGLPWPWLTAGLAALWLATLVWGWRRGRATVSASRSRDAGAASPSRPPPVLRRALAQGDLPAITEALLTAAPPPRPHGLTALAERLCDPAQAEAVRALDAARWGGGDGEVALARLREAFRRPPAFAAPAGRMSGEAALPPHYPAHRRGE</sequence>
<dbReference type="Proteomes" id="UP000519004">
    <property type="component" value="Unassembled WGS sequence"/>
</dbReference>
<dbReference type="AlphaFoldDB" id="A0A7W7Y0Z3"/>
<comment type="caution">
    <text evidence="3">The sequence shown here is derived from an EMBL/GenBank/DDBJ whole genome shotgun (WGS) entry which is preliminary data.</text>
</comment>
<accession>A0A7W7Y0Z3</accession>
<keyword evidence="4" id="KW-1185">Reference proteome</keyword>